<comment type="caution">
    <text evidence="1">The sequence shown here is derived from an EMBL/GenBank/DDBJ whole genome shotgun (WGS) entry which is preliminary data.</text>
</comment>
<protein>
    <submittedName>
        <fullName evidence="1">Uncharacterized protein</fullName>
    </submittedName>
</protein>
<gene>
    <name evidence="1" type="ORF">F4821DRAFT_269080</name>
</gene>
<organism evidence="1 2">
    <name type="scientific">Hypoxylon rubiginosum</name>
    <dbReference type="NCBI Taxonomy" id="110542"/>
    <lineage>
        <taxon>Eukaryota</taxon>
        <taxon>Fungi</taxon>
        <taxon>Dikarya</taxon>
        <taxon>Ascomycota</taxon>
        <taxon>Pezizomycotina</taxon>
        <taxon>Sordariomycetes</taxon>
        <taxon>Xylariomycetidae</taxon>
        <taxon>Xylariales</taxon>
        <taxon>Hypoxylaceae</taxon>
        <taxon>Hypoxylon</taxon>
    </lineage>
</organism>
<accession>A0ACC0D5R6</accession>
<evidence type="ECO:0000313" key="2">
    <source>
        <dbReference type="Proteomes" id="UP001497680"/>
    </source>
</evidence>
<name>A0ACC0D5R6_9PEZI</name>
<evidence type="ECO:0000313" key="1">
    <source>
        <dbReference type="EMBL" id="KAI6088096.1"/>
    </source>
</evidence>
<keyword evidence="2" id="KW-1185">Reference proteome</keyword>
<proteinExistence type="predicted"/>
<dbReference type="EMBL" id="MU394303">
    <property type="protein sequence ID" value="KAI6088096.1"/>
    <property type="molecule type" value="Genomic_DNA"/>
</dbReference>
<reference evidence="1 2" key="1">
    <citation type="journal article" date="2022" name="New Phytol.">
        <title>Ecological generalism drives hyperdiversity of secondary metabolite gene clusters in xylarialean endophytes.</title>
        <authorList>
            <person name="Franco M.E.E."/>
            <person name="Wisecaver J.H."/>
            <person name="Arnold A.E."/>
            <person name="Ju Y.M."/>
            <person name="Slot J.C."/>
            <person name="Ahrendt S."/>
            <person name="Moore L.P."/>
            <person name="Eastman K.E."/>
            <person name="Scott K."/>
            <person name="Konkel Z."/>
            <person name="Mondo S.J."/>
            <person name="Kuo A."/>
            <person name="Hayes R.D."/>
            <person name="Haridas S."/>
            <person name="Andreopoulos B."/>
            <person name="Riley R."/>
            <person name="LaButti K."/>
            <person name="Pangilinan J."/>
            <person name="Lipzen A."/>
            <person name="Amirebrahimi M."/>
            <person name="Yan J."/>
            <person name="Adam C."/>
            <person name="Keymanesh K."/>
            <person name="Ng V."/>
            <person name="Louie K."/>
            <person name="Northen T."/>
            <person name="Drula E."/>
            <person name="Henrissat B."/>
            <person name="Hsieh H.M."/>
            <person name="Youens-Clark K."/>
            <person name="Lutzoni F."/>
            <person name="Miadlikowska J."/>
            <person name="Eastwood D.C."/>
            <person name="Hamelin R.C."/>
            <person name="Grigoriev I.V."/>
            <person name="U'Ren J.M."/>
        </authorList>
    </citation>
    <scope>NUCLEOTIDE SEQUENCE [LARGE SCALE GENOMIC DNA]</scope>
    <source>
        <strain evidence="1 2">ER1909</strain>
    </source>
</reference>
<sequence length="745" mass="82959">MKGKRHTTTVEEHATGAGILVLVDALLLDGLLGGDVADCEQYGGGDALRQKRARRELALVPAAPGRPKAIVPPCQYCNKQFKRLEHLVRHERTHTQEKPFTCECGQSFTRQDLLARHAKLSHPSRPDDTQPPATAIGLDVGDLEFSWDPNFSTQDILPDTLFDFNLPLEGSLPASITPYDSCFNLFASRLPAFSDSEDDTEVEVEDESESESEWGTTVDDLAESVGSESVDTTPWFITVPGYKKLCDEVQSYLNVIPMGCSVPSVDTLMRYLETYLQCTQKFLPFIHPATFSAEKTDIELVLAAAAAGAQQRYDLPKAYELYFIAKVIVLEKLRLESLQVTSDLLSGQNGSTRSRTDNLRMIQTFILLINFASWADRRILSDAATLTSQLAKLVRENGLSASDEMPRDISWLSWVSAEEKRRTLFAAYVLFNLHTIAFGIPPLIMYHEIGLFLPGYVEQWEAKNAAQWRQAPRRVERRFQECLRCLYDGTGIPKKARLSSFSNYLLIHGLLQQIYVNRKGSTRPLEPKTIDSFEKALGAWQISWERSDECSLDPSSPKGPFGLSSTALLRLAYIRLNSDFNLCRRLLTGDAQCILNIGSGLTRSPHTDKAILHASHALSIPVCLGVSYVASNQTAIWTIEHSLCSLECAISLKNWLEIISEAVKTCGIEGLRKDEKILLRIVTGIIKETCLDATIDILEDDVSRIQRMASTVLSLWAGMFQGVHTLEIDNTIGAGLRLLANSTLH</sequence>
<dbReference type="Proteomes" id="UP001497680">
    <property type="component" value="Unassembled WGS sequence"/>
</dbReference>